<dbReference type="InterPro" id="IPR016195">
    <property type="entry name" value="Pol/histidinol_Pase-like"/>
</dbReference>
<dbReference type="GO" id="GO:0004534">
    <property type="term" value="F:5'-3' RNA exonuclease activity"/>
    <property type="evidence" value="ECO:0007669"/>
    <property type="project" value="TreeGrafter"/>
</dbReference>
<dbReference type="InterPro" id="IPR052018">
    <property type="entry name" value="PHP_domain"/>
</dbReference>
<reference evidence="1 2" key="1">
    <citation type="journal article" date="2016" name="Nat. Commun.">
        <title>Thousands of microbial genomes shed light on interconnected biogeochemical processes in an aquifer system.</title>
        <authorList>
            <person name="Anantharaman K."/>
            <person name="Brown C.T."/>
            <person name="Hug L.A."/>
            <person name="Sharon I."/>
            <person name="Castelle C.J."/>
            <person name="Probst A.J."/>
            <person name="Thomas B.C."/>
            <person name="Singh A."/>
            <person name="Wilkins M.J."/>
            <person name="Karaoz U."/>
            <person name="Brodie E.L."/>
            <person name="Williams K.H."/>
            <person name="Hubbard S.S."/>
            <person name="Banfield J.F."/>
        </authorList>
    </citation>
    <scope>NUCLEOTIDE SEQUENCE [LARGE SCALE GENOMIC DNA]</scope>
</reference>
<evidence type="ECO:0008006" key="3">
    <source>
        <dbReference type="Google" id="ProtNLM"/>
    </source>
</evidence>
<protein>
    <recommendedName>
        <fullName evidence="3">Polymerase/histidinol phosphatase N-terminal domain-containing protein</fullName>
    </recommendedName>
</protein>
<dbReference type="Gene3D" id="3.20.20.140">
    <property type="entry name" value="Metal-dependent hydrolases"/>
    <property type="match status" value="1"/>
</dbReference>
<sequence>MYRIDLHTHSIISYDGGIGDVQYRDLLSQKYCIAVTDHNEISKAVELRAKFGEQIIVGEEILTLDGEIVGLFLTSKIEPGLDLMETVKRIKAQGGLTYVPHPFELARKGLSERSLFEITDLVDVVEVFNARLRGRGPAARAEKFASERGITKAAASDAHGIRGVGWAYCEAGQLPTRENLQELLRSAKLIKRRAPWLSYLDPLRNKLKKRF</sequence>
<dbReference type="AlphaFoldDB" id="A0A1F5NTR0"/>
<comment type="caution">
    <text evidence="1">The sequence shown here is derived from an EMBL/GenBank/DDBJ whole genome shotgun (WGS) entry which is preliminary data.</text>
</comment>
<dbReference type="STRING" id="1817825.A2720_03740"/>
<dbReference type="SUPFAM" id="SSF89550">
    <property type="entry name" value="PHP domain-like"/>
    <property type="match status" value="1"/>
</dbReference>
<dbReference type="EMBL" id="MFEL01000012">
    <property type="protein sequence ID" value="OGE80993.1"/>
    <property type="molecule type" value="Genomic_DNA"/>
</dbReference>
<dbReference type="PANTHER" id="PTHR42924">
    <property type="entry name" value="EXONUCLEASE"/>
    <property type="match status" value="1"/>
</dbReference>
<dbReference type="CDD" id="cd07432">
    <property type="entry name" value="PHP_HisPPase"/>
    <property type="match status" value="1"/>
</dbReference>
<evidence type="ECO:0000313" key="2">
    <source>
        <dbReference type="Proteomes" id="UP000178892"/>
    </source>
</evidence>
<proteinExistence type="predicted"/>
<evidence type="ECO:0000313" key="1">
    <source>
        <dbReference type="EMBL" id="OGE80993.1"/>
    </source>
</evidence>
<name>A0A1F5NTR0_9BACT</name>
<dbReference type="GO" id="GO:0035312">
    <property type="term" value="F:5'-3' DNA exonuclease activity"/>
    <property type="evidence" value="ECO:0007669"/>
    <property type="project" value="TreeGrafter"/>
</dbReference>
<dbReference type="Proteomes" id="UP000178892">
    <property type="component" value="Unassembled WGS sequence"/>
</dbReference>
<organism evidence="1 2">
    <name type="scientific">Candidatus Doudnabacteria bacterium RIFCSPHIGHO2_01_FULL_46_24</name>
    <dbReference type="NCBI Taxonomy" id="1817825"/>
    <lineage>
        <taxon>Bacteria</taxon>
        <taxon>Candidatus Doudnaibacteriota</taxon>
    </lineage>
</organism>
<gene>
    <name evidence="1" type="ORF">A2720_03740</name>
</gene>
<dbReference type="PANTHER" id="PTHR42924:SF3">
    <property type="entry name" value="POLYMERASE_HISTIDINOL PHOSPHATASE N-TERMINAL DOMAIN-CONTAINING PROTEIN"/>
    <property type="match status" value="1"/>
</dbReference>
<dbReference type="Pfam" id="PF13263">
    <property type="entry name" value="PHP_C"/>
    <property type="match status" value="1"/>
</dbReference>
<accession>A0A1F5NTR0</accession>